<sequence length="90" mass="10292">MPGDFLNILQTKLMNGSNVEKNIVVVIMWALAANNQRAKIILKSAHHDSTLQNTIKHCQLLSGLESKLSNEDLDRMYYVLNLLRDNDKIR</sequence>
<dbReference type="EMBL" id="JANEYF010005661">
    <property type="protein sequence ID" value="KAJ8927420.1"/>
    <property type="molecule type" value="Genomic_DNA"/>
</dbReference>
<protein>
    <submittedName>
        <fullName evidence="1">Uncharacterized protein</fullName>
    </submittedName>
</protein>
<dbReference type="AlphaFoldDB" id="A0AAV8WMD9"/>
<comment type="caution">
    <text evidence="1">The sequence shown here is derived from an EMBL/GenBank/DDBJ whole genome shotgun (WGS) entry which is preliminary data.</text>
</comment>
<gene>
    <name evidence="1" type="ORF">NQ314_020090</name>
</gene>
<evidence type="ECO:0000313" key="1">
    <source>
        <dbReference type="EMBL" id="KAJ8927420.1"/>
    </source>
</evidence>
<proteinExistence type="predicted"/>
<dbReference type="Proteomes" id="UP001162156">
    <property type="component" value="Unassembled WGS sequence"/>
</dbReference>
<name>A0AAV8WMD9_9CUCU</name>
<accession>A0AAV8WMD9</accession>
<evidence type="ECO:0000313" key="2">
    <source>
        <dbReference type="Proteomes" id="UP001162156"/>
    </source>
</evidence>
<reference evidence="1" key="1">
    <citation type="journal article" date="2023" name="Insect Mol. Biol.">
        <title>Genome sequencing provides insights into the evolution of gene families encoding plant cell wall-degrading enzymes in longhorned beetles.</title>
        <authorList>
            <person name="Shin N.R."/>
            <person name="Okamura Y."/>
            <person name="Kirsch R."/>
            <person name="Pauchet Y."/>
        </authorList>
    </citation>
    <scope>NUCLEOTIDE SEQUENCE</scope>
    <source>
        <strain evidence="1">RBIC_L_NR</strain>
    </source>
</reference>
<keyword evidence="2" id="KW-1185">Reference proteome</keyword>
<organism evidence="1 2">
    <name type="scientific">Rhamnusium bicolor</name>
    <dbReference type="NCBI Taxonomy" id="1586634"/>
    <lineage>
        <taxon>Eukaryota</taxon>
        <taxon>Metazoa</taxon>
        <taxon>Ecdysozoa</taxon>
        <taxon>Arthropoda</taxon>
        <taxon>Hexapoda</taxon>
        <taxon>Insecta</taxon>
        <taxon>Pterygota</taxon>
        <taxon>Neoptera</taxon>
        <taxon>Endopterygota</taxon>
        <taxon>Coleoptera</taxon>
        <taxon>Polyphaga</taxon>
        <taxon>Cucujiformia</taxon>
        <taxon>Chrysomeloidea</taxon>
        <taxon>Cerambycidae</taxon>
        <taxon>Lepturinae</taxon>
        <taxon>Rhagiini</taxon>
        <taxon>Rhamnusium</taxon>
    </lineage>
</organism>